<dbReference type="AlphaFoldDB" id="A0AAJ0U078"/>
<evidence type="ECO:0000313" key="2">
    <source>
        <dbReference type="Proteomes" id="UP001296776"/>
    </source>
</evidence>
<dbReference type="InterPro" id="IPR047715">
    <property type="entry name" value="EboA_dom"/>
</dbReference>
<comment type="caution">
    <text evidence="1">The sequence shown here is derived from an EMBL/GenBank/DDBJ whole genome shotgun (WGS) entry which is preliminary data.</text>
</comment>
<reference evidence="1" key="2">
    <citation type="journal article" date="2020" name="Microorganisms">
        <title>Osmotic Adaptation and Compatible Solute Biosynthesis of Phototrophic Bacteria as Revealed from Genome Analyses.</title>
        <authorList>
            <person name="Imhoff J.F."/>
            <person name="Rahn T."/>
            <person name="Kunzel S."/>
            <person name="Keller A."/>
            <person name="Neulinger S.C."/>
        </authorList>
    </citation>
    <scope>NUCLEOTIDE SEQUENCE</scope>
    <source>
        <strain evidence="1">DSM 11080</strain>
    </source>
</reference>
<keyword evidence="2" id="KW-1185">Reference proteome</keyword>
<proteinExistence type="predicted"/>
<gene>
    <name evidence="1" type="ORF">CKO40_00160</name>
</gene>
<dbReference type="EMBL" id="NRSJ01000001">
    <property type="protein sequence ID" value="MBK1703004.1"/>
    <property type="molecule type" value="Genomic_DNA"/>
</dbReference>
<name>A0AAJ0U078_9GAMM</name>
<dbReference type="RefSeq" id="WP_200343597.1">
    <property type="nucleotide sequence ID" value="NZ_NRSJ01000001.1"/>
</dbReference>
<protein>
    <submittedName>
        <fullName evidence="1">Uncharacterized protein</fullName>
    </submittedName>
</protein>
<accession>A0AAJ0U078</accession>
<evidence type="ECO:0000313" key="1">
    <source>
        <dbReference type="EMBL" id="MBK1703004.1"/>
    </source>
</evidence>
<dbReference type="NCBIfam" id="NF035938">
    <property type="entry name" value="EboA_domain"/>
    <property type="match status" value="1"/>
</dbReference>
<dbReference type="Proteomes" id="UP001296776">
    <property type="component" value="Unassembled WGS sequence"/>
</dbReference>
<sequence>MTQIDNAFPILRSAVGAAASRMGVSWLDEATAIIRAAAPEERLGIVAGYSPGVSRRLGGAALGEAGPVIRTACGPLKIAAWSAGDAGRACLLLAAGLDDASEAADEQQARQVAELFRAGDEGERVSLVRALCLLSTPCAAVATARQAGRINSLRLYAGLALDNPFPAACYGERDFNQVVLKCLFNGLPIGRIDSLDQKANPELSRMCQDYFDERVAAGRAVPSDIYLALVPHADERGLGLAMAALGHADAAHRIHAARALTARRDAPGVHDALARRLAVETDPAVTAILTSRGVA</sequence>
<reference evidence="1" key="1">
    <citation type="submission" date="2017-08" db="EMBL/GenBank/DDBJ databases">
        <authorList>
            <person name="Imhoff J.F."/>
            <person name="Rahn T."/>
            <person name="Kuenzel S."/>
            <person name="Neulinger S.C."/>
        </authorList>
    </citation>
    <scope>NUCLEOTIDE SEQUENCE</scope>
    <source>
        <strain evidence="1">DSM 11080</strain>
    </source>
</reference>
<organism evidence="1 2">
    <name type="scientific">Halochromatium glycolicum</name>
    <dbReference type="NCBI Taxonomy" id="85075"/>
    <lineage>
        <taxon>Bacteria</taxon>
        <taxon>Pseudomonadati</taxon>
        <taxon>Pseudomonadota</taxon>
        <taxon>Gammaproteobacteria</taxon>
        <taxon>Chromatiales</taxon>
        <taxon>Chromatiaceae</taxon>
        <taxon>Halochromatium</taxon>
    </lineage>
</organism>